<feature type="chain" id="PRO_5040883816" evidence="1">
    <location>
        <begin position="25"/>
        <end position="167"/>
    </location>
</feature>
<keyword evidence="1" id="KW-0732">Signal</keyword>
<dbReference type="Pfam" id="PF04314">
    <property type="entry name" value="PCuAC"/>
    <property type="match status" value="1"/>
</dbReference>
<evidence type="ECO:0000256" key="1">
    <source>
        <dbReference type="SAM" id="SignalP"/>
    </source>
</evidence>
<feature type="signal peptide" evidence="1">
    <location>
        <begin position="1"/>
        <end position="24"/>
    </location>
</feature>
<dbReference type="PANTHER" id="PTHR36302:SF1">
    <property type="entry name" value="COPPER CHAPERONE PCU(A)C"/>
    <property type="match status" value="1"/>
</dbReference>
<organism evidence="2 3">
    <name type="scientific">Aminobacter anthyllidis</name>
    <dbReference type="NCBI Taxonomy" id="1035067"/>
    <lineage>
        <taxon>Bacteria</taxon>
        <taxon>Pseudomonadati</taxon>
        <taxon>Pseudomonadota</taxon>
        <taxon>Alphaproteobacteria</taxon>
        <taxon>Hyphomicrobiales</taxon>
        <taxon>Phyllobacteriaceae</taxon>
        <taxon>Aminobacter</taxon>
    </lineage>
</organism>
<dbReference type="RefSeq" id="WP_214388413.1">
    <property type="nucleotide sequence ID" value="NZ_JAFLWW010000003.1"/>
</dbReference>
<reference evidence="2" key="1">
    <citation type="journal article" date="2021" name="Microorganisms">
        <title>Phylogenomic Reconstruction and Metabolic Potential of the Genus Aminobacter.</title>
        <authorList>
            <person name="Artuso I."/>
            <person name="Turrini P."/>
            <person name="Pirolo M."/>
            <person name="Lugli G.A."/>
            <person name="Ventura M."/>
            <person name="Visca P."/>
        </authorList>
    </citation>
    <scope>NUCLEOTIDE SEQUENCE</scope>
    <source>
        <strain evidence="2">LMG 26462</strain>
    </source>
</reference>
<dbReference type="EMBL" id="JAFLWW010000003">
    <property type="protein sequence ID" value="MBT1155863.1"/>
    <property type="molecule type" value="Genomic_DNA"/>
</dbReference>
<dbReference type="SUPFAM" id="SSF110087">
    <property type="entry name" value="DR1885-like metal-binding protein"/>
    <property type="match status" value="1"/>
</dbReference>
<dbReference type="PANTHER" id="PTHR36302">
    <property type="entry name" value="BLR7088 PROTEIN"/>
    <property type="match status" value="1"/>
</dbReference>
<accession>A0A9X1A9Z1</accession>
<dbReference type="InterPro" id="IPR007410">
    <property type="entry name" value="LpqE-like"/>
</dbReference>
<name>A0A9X1A9Z1_9HYPH</name>
<evidence type="ECO:0000313" key="2">
    <source>
        <dbReference type="EMBL" id="MBT1155863.1"/>
    </source>
</evidence>
<evidence type="ECO:0000313" key="3">
    <source>
        <dbReference type="Proteomes" id="UP001138921"/>
    </source>
</evidence>
<protein>
    <submittedName>
        <fullName evidence="2">Copper chaperone PCu(A)C</fullName>
    </submittedName>
</protein>
<gene>
    <name evidence="2" type="ORF">J1C56_09700</name>
</gene>
<proteinExistence type="predicted"/>
<dbReference type="InterPro" id="IPR036182">
    <property type="entry name" value="PCuAC_sf"/>
</dbReference>
<reference evidence="2" key="2">
    <citation type="submission" date="2021-03" db="EMBL/GenBank/DDBJ databases">
        <authorList>
            <person name="Artuso I."/>
            <person name="Turrini P."/>
            <person name="Pirolo M."/>
            <person name="Lugli G.A."/>
            <person name="Ventura M."/>
            <person name="Visca P."/>
        </authorList>
    </citation>
    <scope>NUCLEOTIDE SEQUENCE</scope>
    <source>
        <strain evidence="2">LMG 26462</strain>
    </source>
</reference>
<dbReference type="InterPro" id="IPR058248">
    <property type="entry name" value="Lxx211020-like"/>
</dbReference>
<comment type="caution">
    <text evidence="2">The sequence shown here is derived from an EMBL/GenBank/DDBJ whole genome shotgun (WGS) entry which is preliminary data.</text>
</comment>
<dbReference type="Proteomes" id="UP001138921">
    <property type="component" value="Unassembled WGS sequence"/>
</dbReference>
<dbReference type="AlphaFoldDB" id="A0A9X1A9Z1"/>
<sequence>MRSNTIAGTAIALAILVMPLKATAHEYTIGTIKIDHPWARVTPPAAPVAGGYITITNSGTEPDRLVSGSSSISQKFEIHESKVVDGVASMRPVVGGVEIAPGATVALKSGGAHIMFIKPAKRFVEGEKFPATLIFEKAGPVTVDFAIQGMGASAPPENHGGHGSMPQ</sequence>
<dbReference type="Gene3D" id="2.60.40.1890">
    <property type="entry name" value="PCu(A)C copper chaperone"/>
    <property type="match status" value="1"/>
</dbReference>
<keyword evidence="3" id="KW-1185">Reference proteome</keyword>